<dbReference type="PANTHER" id="PTHR30126">
    <property type="entry name" value="HTH-TYPE TRANSCRIPTIONAL REGULATOR"/>
    <property type="match status" value="1"/>
</dbReference>
<evidence type="ECO:0000256" key="3">
    <source>
        <dbReference type="ARBA" id="ARBA00023125"/>
    </source>
</evidence>
<dbReference type="InterPro" id="IPR005119">
    <property type="entry name" value="LysR_subst-bd"/>
</dbReference>
<dbReference type="Gene3D" id="3.40.190.10">
    <property type="entry name" value="Periplasmic binding protein-like II"/>
    <property type="match status" value="2"/>
</dbReference>
<sequence>MNFTLRQLRIFTVVAEHKSITKAAKELYLSQPAVSIQLKKFQQQFDLPLTELIGKQLYITDFGQQIVNSAHSILAEVDAIEYNSNIFKGRLAGRLRLSIVSTAKYVMPYFLSGFMHLHPEVDLLMDVTNKRQVVADLEKNEADFGMVSVVPTNLDLLHVSLMPNKLYLVGEVAKDGAEHPKTLKSLTKHPLLFREAGSATRDAMEDFLSHKRARAGKKIELTSNEALKQAIIAGLGYSIMPLIGIKNELKNGDLEIVPLPGLPLTTEWDLVWLKSKKLSPVAAAYLEFIRREKDRIAMDKFGWTEQY</sequence>
<dbReference type="PROSITE" id="PS50931">
    <property type="entry name" value="HTH_LYSR"/>
    <property type="match status" value="1"/>
</dbReference>
<evidence type="ECO:0000256" key="4">
    <source>
        <dbReference type="ARBA" id="ARBA00023163"/>
    </source>
</evidence>
<dbReference type="Proteomes" id="UP000770785">
    <property type="component" value="Unassembled WGS sequence"/>
</dbReference>
<organism evidence="6 7">
    <name type="scientific">Neolewinella antarctica</name>
    <dbReference type="NCBI Taxonomy" id="442734"/>
    <lineage>
        <taxon>Bacteria</taxon>
        <taxon>Pseudomonadati</taxon>
        <taxon>Bacteroidota</taxon>
        <taxon>Saprospiria</taxon>
        <taxon>Saprospirales</taxon>
        <taxon>Lewinellaceae</taxon>
        <taxon>Neolewinella</taxon>
    </lineage>
</organism>
<dbReference type="SUPFAM" id="SSF46785">
    <property type="entry name" value="Winged helix' DNA-binding domain"/>
    <property type="match status" value="1"/>
</dbReference>
<proteinExistence type="inferred from homology"/>
<dbReference type="PANTHER" id="PTHR30126:SF5">
    <property type="entry name" value="HTH-TYPE TRANSCRIPTIONAL ACTIVATOR CMPR"/>
    <property type="match status" value="1"/>
</dbReference>
<reference evidence="6 7" key="1">
    <citation type="submission" date="2020-03" db="EMBL/GenBank/DDBJ databases">
        <title>Genomic Encyclopedia of Type Strains, Phase IV (KMG-IV): sequencing the most valuable type-strain genomes for metagenomic binning, comparative biology and taxonomic classification.</title>
        <authorList>
            <person name="Goeker M."/>
        </authorList>
    </citation>
    <scope>NUCLEOTIDE SEQUENCE [LARGE SCALE GENOMIC DNA]</scope>
    <source>
        <strain evidence="6 7">DSM 105096</strain>
    </source>
</reference>
<gene>
    <name evidence="6" type="ORF">GGR27_001727</name>
</gene>
<comment type="similarity">
    <text evidence="1">Belongs to the LysR transcriptional regulatory family.</text>
</comment>
<dbReference type="Gene3D" id="1.10.10.10">
    <property type="entry name" value="Winged helix-like DNA-binding domain superfamily/Winged helix DNA-binding domain"/>
    <property type="match status" value="1"/>
</dbReference>
<dbReference type="RefSeq" id="WP_168036984.1">
    <property type="nucleotide sequence ID" value="NZ_JAATJH010000002.1"/>
</dbReference>
<dbReference type="GO" id="GO:0003677">
    <property type="term" value="F:DNA binding"/>
    <property type="evidence" value="ECO:0007669"/>
    <property type="project" value="UniProtKB-KW"/>
</dbReference>
<evidence type="ECO:0000256" key="1">
    <source>
        <dbReference type="ARBA" id="ARBA00009437"/>
    </source>
</evidence>
<protein>
    <submittedName>
        <fullName evidence="6">DNA-binding transcriptional LysR family regulator</fullName>
    </submittedName>
</protein>
<dbReference type="EMBL" id="JAATJH010000002">
    <property type="protein sequence ID" value="NJC26228.1"/>
    <property type="molecule type" value="Genomic_DNA"/>
</dbReference>
<keyword evidence="2" id="KW-0805">Transcription regulation</keyword>
<keyword evidence="3 6" id="KW-0238">DNA-binding</keyword>
<keyword evidence="7" id="KW-1185">Reference proteome</keyword>
<dbReference type="InterPro" id="IPR036390">
    <property type="entry name" value="WH_DNA-bd_sf"/>
</dbReference>
<accession>A0ABX0XAE6</accession>
<dbReference type="InterPro" id="IPR036388">
    <property type="entry name" value="WH-like_DNA-bd_sf"/>
</dbReference>
<evidence type="ECO:0000313" key="7">
    <source>
        <dbReference type="Proteomes" id="UP000770785"/>
    </source>
</evidence>
<evidence type="ECO:0000256" key="2">
    <source>
        <dbReference type="ARBA" id="ARBA00023015"/>
    </source>
</evidence>
<dbReference type="Pfam" id="PF03466">
    <property type="entry name" value="LysR_substrate"/>
    <property type="match status" value="1"/>
</dbReference>
<dbReference type="InterPro" id="IPR000847">
    <property type="entry name" value="LysR_HTH_N"/>
</dbReference>
<feature type="domain" description="HTH lysR-type" evidence="5">
    <location>
        <begin position="3"/>
        <end position="60"/>
    </location>
</feature>
<evidence type="ECO:0000313" key="6">
    <source>
        <dbReference type="EMBL" id="NJC26228.1"/>
    </source>
</evidence>
<name>A0ABX0XAE6_9BACT</name>
<evidence type="ECO:0000259" key="5">
    <source>
        <dbReference type="PROSITE" id="PS50931"/>
    </source>
</evidence>
<keyword evidence="4" id="KW-0804">Transcription</keyword>
<dbReference type="Pfam" id="PF00126">
    <property type="entry name" value="HTH_1"/>
    <property type="match status" value="1"/>
</dbReference>
<dbReference type="SUPFAM" id="SSF53850">
    <property type="entry name" value="Periplasmic binding protein-like II"/>
    <property type="match status" value="1"/>
</dbReference>
<comment type="caution">
    <text evidence="6">The sequence shown here is derived from an EMBL/GenBank/DDBJ whole genome shotgun (WGS) entry which is preliminary data.</text>
</comment>